<feature type="compositionally biased region" description="Low complexity" evidence="5">
    <location>
        <begin position="1986"/>
        <end position="2003"/>
    </location>
</feature>
<dbReference type="PROSITE" id="PS51700">
    <property type="entry name" value="SEPARIN"/>
    <property type="match status" value="1"/>
</dbReference>
<evidence type="ECO:0000313" key="7">
    <source>
        <dbReference type="EMBL" id="KAF7197162.1"/>
    </source>
</evidence>
<dbReference type="EC" id="3.4.22.49" evidence="2"/>
<dbReference type="Proteomes" id="UP000660729">
    <property type="component" value="Unassembled WGS sequence"/>
</dbReference>
<dbReference type="GO" id="GO:0044732">
    <property type="term" value="C:mitotic spindle pole body"/>
    <property type="evidence" value="ECO:0007669"/>
    <property type="project" value="TreeGrafter"/>
</dbReference>
<dbReference type="GO" id="GO:0072686">
    <property type="term" value="C:mitotic spindle"/>
    <property type="evidence" value="ECO:0007669"/>
    <property type="project" value="TreeGrafter"/>
</dbReference>
<comment type="caution">
    <text evidence="7">The sequence shown here is derived from an EMBL/GenBank/DDBJ whole genome shotgun (WGS) entry which is preliminary data.</text>
</comment>
<feature type="compositionally biased region" description="Polar residues" evidence="5">
    <location>
        <begin position="137"/>
        <end position="150"/>
    </location>
</feature>
<gene>
    <name evidence="7" type="ORF">HII31_01587</name>
</gene>
<feature type="compositionally biased region" description="Polar residues" evidence="5">
    <location>
        <begin position="1250"/>
        <end position="1261"/>
    </location>
</feature>
<evidence type="ECO:0000256" key="4">
    <source>
        <dbReference type="ARBA" id="ARBA00022829"/>
    </source>
</evidence>
<organism evidence="7 8">
    <name type="scientific">Pseudocercospora fuligena</name>
    <dbReference type="NCBI Taxonomy" id="685502"/>
    <lineage>
        <taxon>Eukaryota</taxon>
        <taxon>Fungi</taxon>
        <taxon>Dikarya</taxon>
        <taxon>Ascomycota</taxon>
        <taxon>Pezizomycotina</taxon>
        <taxon>Dothideomycetes</taxon>
        <taxon>Dothideomycetidae</taxon>
        <taxon>Mycosphaerellales</taxon>
        <taxon>Mycosphaerellaceae</taxon>
        <taxon>Pseudocercospora</taxon>
    </lineage>
</organism>
<evidence type="ECO:0000256" key="1">
    <source>
        <dbReference type="ARBA" id="ARBA00000451"/>
    </source>
</evidence>
<keyword evidence="4" id="KW-0159">Chromosome partition</keyword>
<dbReference type="Pfam" id="PF03568">
    <property type="entry name" value="Separin_C"/>
    <property type="match status" value="1"/>
</dbReference>
<evidence type="ECO:0000256" key="3">
    <source>
        <dbReference type="ARBA" id="ARBA00022801"/>
    </source>
</evidence>
<dbReference type="GO" id="GO:0005737">
    <property type="term" value="C:cytoplasm"/>
    <property type="evidence" value="ECO:0007669"/>
    <property type="project" value="TreeGrafter"/>
</dbReference>
<dbReference type="PANTHER" id="PTHR12792">
    <property type="entry name" value="EXTRA SPINDLE POLES 1-RELATED"/>
    <property type="match status" value="1"/>
</dbReference>
<dbReference type="PANTHER" id="PTHR12792:SF0">
    <property type="entry name" value="SEPARIN"/>
    <property type="match status" value="1"/>
</dbReference>
<feature type="compositionally biased region" description="Low complexity" evidence="5">
    <location>
        <begin position="1222"/>
        <end position="1241"/>
    </location>
</feature>
<dbReference type="GO" id="GO:0005634">
    <property type="term" value="C:nucleus"/>
    <property type="evidence" value="ECO:0007669"/>
    <property type="project" value="InterPro"/>
</dbReference>
<keyword evidence="3" id="KW-0378">Hydrolase</keyword>
<dbReference type="GO" id="GO:0004197">
    <property type="term" value="F:cysteine-type endopeptidase activity"/>
    <property type="evidence" value="ECO:0007669"/>
    <property type="project" value="InterPro"/>
</dbReference>
<evidence type="ECO:0000256" key="2">
    <source>
        <dbReference type="ARBA" id="ARBA00012489"/>
    </source>
</evidence>
<comment type="catalytic activity">
    <reaction evidence="1">
        <text>All bonds known to be hydrolyzed by this endopeptidase have arginine in P1 and an acidic residue in P4. P6 is often occupied by an acidic residue or by a hydroxy-amino-acid residue, the phosphorylation of which enhances cleavage.</text>
        <dbReference type="EC" id="3.4.22.49"/>
    </reaction>
</comment>
<name>A0A8H6RTN6_9PEZI</name>
<dbReference type="EMBL" id="JABCIY010000019">
    <property type="protein sequence ID" value="KAF7197162.1"/>
    <property type="molecule type" value="Genomic_DNA"/>
</dbReference>
<proteinExistence type="predicted"/>
<dbReference type="GO" id="GO:0051307">
    <property type="term" value="P:meiotic chromosome separation"/>
    <property type="evidence" value="ECO:0007669"/>
    <property type="project" value="TreeGrafter"/>
</dbReference>
<evidence type="ECO:0000313" key="8">
    <source>
        <dbReference type="Proteomes" id="UP000660729"/>
    </source>
</evidence>
<feature type="region of interest" description="Disordered" evidence="5">
    <location>
        <begin position="33"/>
        <end position="74"/>
    </location>
</feature>
<dbReference type="InterPro" id="IPR005314">
    <property type="entry name" value="Peptidase_C50"/>
</dbReference>
<evidence type="ECO:0000256" key="5">
    <source>
        <dbReference type="SAM" id="MobiDB-lite"/>
    </source>
</evidence>
<feature type="region of interest" description="Disordered" evidence="5">
    <location>
        <begin position="1209"/>
        <end position="1261"/>
    </location>
</feature>
<evidence type="ECO:0000259" key="6">
    <source>
        <dbReference type="PROSITE" id="PS51700"/>
    </source>
</evidence>
<accession>A0A8H6RTN6</accession>
<sequence length="2053" mass="224475">MATTNDLARAVKEAISAGRATSATVSTLQTLLGTAPASPKPGSQQGTSGTSTRATRPPTSTSRTSTRTAKTSKATTVAKVATTSSTKKATVQVHEDASRLLAPKERYALATEIVNISLKVLTDAAKPHPRTDHATAHSVSSTPQRSSRTQCAADRALQVRAGNATPVKVANLKSKDDLCSPAKPTEHGLSRNAIDWTATAECSRLAFSHLRSVNPDKLGVKGLPKLQLEKGMLALAGKLSLLHLDNLAAKELHAAKKRFLGPHSADQHKEAFSSKTGEKDSLASLLQVDIDPQASAELLPLLITYHTHLLNIIAKLHKPAVVEEALQYLQLDSPSSPCDIIIAQYRVDEDQTKAIRHLENLYYAVIRLCPSASSSKDDVACSRTKSPSPLSAFKLQTLALRIRQQLWNIAGHKVDLGKDIVEPFNKALGTFMRRSSTIVDVTEAYKVCSDSLVELGLATHNETNSTMSTVTRILSTLAERAGLIDQSLAHADHARELCSGLGKRHARYLAALTRTLCLRSRESLSRGTASDLHVIEQGLLQSLSGSGSDYEMLLTELDRLISSISKDCDEEVRDRLQSLARASGAFASRFAKCCPDKQAKTVTDLLAIALFHSKSNEDLASWMSQDTIKALLQSGALKTVCEKAATQPAPRAWSSTTTVLALSRALKGLVLRSLASGSVNESSMPFDEENLAPDERGTLFEWQLRCAIDVAQKPKYQTALAKLIPTALRELSQLYTSTSFPIRRARVAALALHVREQYPHLLAPHTLQVFKNAEVFDENFLGGDQGLHSYALDVKTSIAVSRALRQGPEASCTLKTHLAVWQTLIHEARDAKTLEACIESPATLLVQLIAAYDYFSMLADDEARLPVARMIMQIELLWGADGTRWLNSLVRSASSYLYLGYAEKAGELFETAGKAVEGHETLGLEALECQVHQAEYFLAIDRLEDCQASLQTAARAREVLQPKTIRQQQSTAYKLLHVRAWLLRSKYLLAKGNADGALVSAKRAVKVVNGIWAALERKDPVTDRYSVEDPQETTETIRRPVDSLIRGVSKLNLKHCAEESAGAAHEPRGAAFWPVVRLMCDTIMHLCDMFVRHGVFNEADCASEKAMKIASTAGDCELLSRVRSHRSIFLAAAGKVEEAELCLARDQENGTTLSLLAKLGRLRARAAIALKHKDTQDALRCLSEAENLINDTPHEGRLSQLELLATAGQESHIAEPSTRGVKQPAKSKPASAAKGSSSAPKGILKKSKAANVTTSNKTGPRSVQHAVLSGSFYMMQKLGFEVSCHRVVMCYKLGFESSTDLAKVAELCKDFPSESARCLIGYAVAMRKASRALQSDFSFNVLPESTLSFPAIQLPDRRLSAFNAVVSPAPKAAKSVKIAKVTSKSPVVDESLGRLLLQARHCIDVKSLQSRAISTSEAHVLYCMLSDASLLLSATSATEAAKALHPVQEAMSIELARIYATECQLTVAKLDVDVKQVSDLLAWPQPEAKAKPALLTTRSFKQDYVDVLPKPWTAVSLSLNETCDELYIVRYRHGQPPLVLRLPFSRHRSEESDEDQFDFNAGKAELQQIIQLSNYSCHNSMDTSIRGAKTNWWSEREALDKRLQELLMNMENLWLGGFKGVFSQHEHNSELVNKFRTALDSVLARHLPSRRPGNKGSSKLALDDQVLELIIGLGHDKNGDIDLDEALQDLLYFVVDILQFNGECNAYDEIDLDSMAIEVLDALRDYHDAADSISDSAHLTLILDRRLQAFPWESLPCLENASVSRVDSMLTLRERLTQMRSQGAATGEYTVSRRSGSYVLNPSGDLKSTQAALSPELEKLAVRAGHTWKSFVNQVPTEEDFKSALTTSSSLLYFGHGAGSQYIRPRAIRKLEKCSEVVWLMGCSSGAVTEYDELEPFAVPLAYMQAGDRGDSAHEVNEELCHSKCMAVVATLWDVTDKDIDRFSLAVGEEWGLWSPPTEATALPAKTPRKQRRAVAAPSTPDKSIVAPKTPKVKKTPAPARTPARSRSRARGTGPVKKQSLVQAVARSRDACYLRYLNGAAPVVFGVPVYLDD</sequence>
<dbReference type="InterPro" id="IPR030397">
    <property type="entry name" value="SEPARIN_core_dom"/>
</dbReference>
<feature type="compositionally biased region" description="Low complexity" evidence="5">
    <location>
        <begin position="40"/>
        <end position="74"/>
    </location>
</feature>
<dbReference type="OrthoDB" id="10255632at2759"/>
<reference evidence="7" key="1">
    <citation type="submission" date="2020-04" db="EMBL/GenBank/DDBJ databases">
        <title>Draft genome resource of the tomato pathogen Pseudocercospora fuligena.</title>
        <authorList>
            <person name="Zaccaron A."/>
        </authorList>
    </citation>
    <scope>NUCLEOTIDE SEQUENCE</scope>
    <source>
        <strain evidence="7">PF001</strain>
    </source>
</reference>
<keyword evidence="8" id="KW-1185">Reference proteome</keyword>
<feature type="region of interest" description="Disordered" evidence="5">
    <location>
        <begin position="1957"/>
        <end position="2021"/>
    </location>
</feature>
<feature type="domain" description="Peptidase C50" evidence="6">
    <location>
        <begin position="1793"/>
        <end position="1894"/>
    </location>
</feature>
<dbReference type="GO" id="GO:0006508">
    <property type="term" value="P:proteolysis"/>
    <property type="evidence" value="ECO:0007669"/>
    <property type="project" value="InterPro"/>
</dbReference>
<protein>
    <recommendedName>
        <fullName evidence="2">separase</fullName>
        <ecNumber evidence="2">3.4.22.49</ecNumber>
    </recommendedName>
</protein>
<feature type="region of interest" description="Disordered" evidence="5">
    <location>
        <begin position="127"/>
        <end position="150"/>
    </location>
</feature>